<evidence type="ECO:0000256" key="2">
    <source>
        <dbReference type="SAM" id="Phobius"/>
    </source>
</evidence>
<evidence type="ECO:0000313" key="4">
    <source>
        <dbReference type="Proteomes" id="UP000700706"/>
    </source>
</evidence>
<evidence type="ECO:0000256" key="1">
    <source>
        <dbReference type="SAM" id="MobiDB-lite"/>
    </source>
</evidence>
<evidence type="ECO:0000313" key="3">
    <source>
        <dbReference type="EMBL" id="MBW8723724.1"/>
    </source>
</evidence>
<dbReference type="EMBL" id="JAEKLZ010000038">
    <property type="protein sequence ID" value="MBW8723724.1"/>
    <property type="molecule type" value="Genomic_DNA"/>
</dbReference>
<evidence type="ECO:0008006" key="5">
    <source>
        <dbReference type="Google" id="ProtNLM"/>
    </source>
</evidence>
<feature type="compositionally biased region" description="Low complexity" evidence="1">
    <location>
        <begin position="169"/>
        <end position="183"/>
    </location>
</feature>
<feature type="transmembrane region" description="Helical" evidence="2">
    <location>
        <begin position="12"/>
        <end position="35"/>
    </location>
</feature>
<keyword evidence="2" id="KW-0472">Membrane</keyword>
<keyword evidence="2" id="KW-1133">Transmembrane helix</keyword>
<organism evidence="3 4">
    <name type="scientific">Inquilinus limosus</name>
    <dbReference type="NCBI Taxonomy" id="171674"/>
    <lineage>
        <taxon>Bacteria</taxon>
        <taxon>Pseudomonadati</taxon>
        <taxon>Pseudomonadota</taxon>
        <taxon>Alphaproteobacteria</taxon>
        <taxon>Rhodospirillales</taxon>
        <taxon>Rhodospirillaceae</taxon>
        <taxon>Inquilinus</taxon>
    </lineage>
</organism>
<feature type="transmembrane region" description="Helical" evidence="2">
    <location>
        <begin position="47"/>
        <end position="70"/>
    </location>
</feature>
<name>A0A952FJZ6_9PROT</name>
<comment type="caution">
    <text evidence="3">The sequence shown here is derived from an EMBL/GenBank/DDBJ whole genome shotgun (WGS) entry which is preliminary data.</text>
</comment>
<dbReference type="InterPro" id="IPR045584">
    <property type="entry name" value="Pilin-like"/>
</dbReference>
<reference evidence="3" key="1">
    <citation type="submission" date="2020-06" db="EMBL/GenBank/DDBJ databases">
        <title>Stable isotope informed genome-resolved metagenomics uncovers potential trophic interactions in rhizosphere soil.</title>
        <authorList>
            <person name="Starr E.P."/>
            <person name="Shi S."/>
            <person name="Blazewicz S.J."/>
            <person name="Koch B.J."/>
            <person name="Probst A.J."/>
            <person name="Hungate B.A."/>
            <person name="Pett-Ridge J."/>
            <person name="Firestone M.K."/>
            <person name="Banfield J.F."/>
        </authorList>
    </citation>
    <scope>NUCLEOTIDE SEQUENCE</scope>
    <source>
        <strain evidence="3">YM_69_17</strain>
    </source>
</reference>
<feature type="region of interest" description="Disordered" evidence="1">
    <location>
        <begin position="163"/>
        <end position="190"/>
    </location>
</feature>
<dbReference type="Proteomes" id="UP000700706">
    <property type="component" value="Unassembled WGS sequence"/>
</dbReference>
<dbReference type="Gene3D" id="3.30.700.10">
    <property type="entry name" value="Glycoprotein, Type 4 Pilin"/>
    <property type="match status" value="1"/>
</dbReference>
<keyword evidence="2" id="KW-0812">Transmembrane</keyword>
<gene>
    <name evidence="3" type="ORF">JF625_01020</name>
</gene>
<accession>A0A952FJZ6</accession>
<proteinExistence type="predicted"/>
<sequence length="190" mass="20186">MTAKGERLSGFPFVVGGLSFIPLIGVPFGIAAIVWGVVTKKAGGKKLAIVGACGIALTILLYGSLFYFGFVQRGGVYDELRARMAQTTLNGVLPAVEVYRLQNGTYPDSLEQLRASLPKDSTVMVIDGSNVRLGGTEPRPFFYQRVDADHYYLRGVGPDGKPFTADDVLPQAGAGPAGRLGLLTDPPARP</sequence>
<protein>
    <recommendedName>
        <fullName evidence="5">Type II secretion system protein GspG C-terminal domain-containing protein</fullName>
    </recommendedName>
</protein>
<dbReference type="SUPFAM" id="SSF54523">
    <property type="entry name" value="Pili subunits"/>
    <property type="match status" value="1"/>
</dbReference>
<dbReference type="AlphaFoldDB" id="A0A952FJZ6"/>